<organism evidence="1 2">
    <name type="scientific">Arthrobacter mangrovi</name>
    <dbReference type="NCBI Taxonomy" id="2966350"/>
    <lineage>
        <taxon>Bacteria</taxon>
        <taxon>Bacillati</taxon>
        <taxon>Actinomycetota</taxon>
        <taxon>Actinomycetes</taxon>
        <taxon>Micrococcales</taxon>
        <taxon>Micrococcaceae</taxon>
        <taxon>Arthrobacter</taxon>
    </lineage>
</organism>
<dbReference type="RefSeq" id="WP_264794606.1">
    <property type="nucleotide sequence ID" value="NZ_BRVS01000004.1"/>
</dbReference>
<dbReference type="SUPFAM" id="SSF51445">
    <property type="entry name" value="(Trans)glycosidases"/>
    <property type="match status" value="1"/>
</dbReference>
<dbReference type="Proteomes" id="UP001209654">
    <property type="component" value="Unassembled WGS sequence"/>
</dbReference>
<dbReference type="EMBL" id="BRVS01000004">
    <property type="protein sequence ID" value="GLB66442.1"/>
    <property type="molecule type" value="Genomic_DNA"/>
</dbReference>
<keyword evidence="2" id="KW-1185">Reference proteome</keyword>
<reference evidence="1 2" key="1">
    <citation type="journal article" date="2023" name="Int. J. Syst. Evol. Microbiol.">
        <title>Arthrobacter mangrovi sp. nov., an actinobacterium isolated from the rhizosphere of a mangrove.</title>
        <authorList>
            <person name="Hamada M."/>
            <person name="Saitou S."/>
            <person name="Enomoto N."/>
            <person name="Nanri K."/>
            <person name="Hidaka K."/>
            <person name="Miura T."/>
            <person name="Tamura T."/>
        </authorList>
    </citation>
    <scope>NUCLEOTIDE SEQUENCE [LARGE SCALE GENOMIC DNA]</scope>
    <source>
        <strain evidence="1 2">NBRC 112813</strain>
    </source>
</reference>
<sequence>MPAEIPAAPARPARSSSKGSRRGLRRLVLLLACWAFAAVIGLAGAPGAAAAPAKGASATPLGNDVSWPQCGKVLPTGQAFGIVGVNGGLANNTNPCFADQLAWAEKSSGGTGQPLVALYVNTANPGTAGSWWPDSNQYGGTTVSNPYGECKGGVDPACAYMYGYAKAYDDVHLRGVSNPTVYLWWLDVETENSWSDDQEANRADLEGMTAYFQSIGARVGLYSTSTQWGQIVGQVPPTSNLYSLPSWLAGARTLNGAKNKCAAAPLTPGGRVTLTQFVSRGFDYDYSCI</sequence>
<evidence type="ECO:0000313" key="2">
    <source>
        <dbReference type="Proteomes" id="UP001209654"/>
    </source>
</evidence>
<name>A0ABQ5MR31_9MICC</name>
<evidence type="ECO:0000313" key="1">
    <source>
        <dbReference type="EMBL" id="GLB66442.1"/>
    </source>
</evidence>
<protein>
    <recommendedName>
        <fullName evidence="3">DUF1906 domain-containing protein</fullName>
    </recommendedName>
</protein>
<dbReference type="Gene3D" id="3.20.20.80">
    <property type="entry name" value="Glycosidases"/>
    <property type="match status" value="1"/>
</dbReference>
<gene>
    <name evidence="1" type="ORF">AHIS1636_08810</name>
</gene>
<proteinExistence type="predicted"/>
<evidence type="ECO:0008006" key="3">
    <source>
        <dbReference type="Google" id="ProtNLM"/>
    </source>
</evidence>
<dbReference type="InterPro" id="IPR017853">
    <property type="entry name" value="GH"/>
</dbReference>
<comment type="caution">
    <text evidence="1">The sequence shown here is derived from an EMBL/GenBank/DDBJ whole genome shotgun (WGS) entry which is preliminary data.</text>
</comment>
<accession>A0ABQ5MR31</accession>